<proteinExistence type="predicted"/>
<organism evidence="1 2">
    <name type="scientific">Brachybacterium paraconglomeratum</name>
    <dbReference type="NCBI Taxonomy" id="173362"/>
    <lineage>
        <taxon>Bacteria</taxon>
        <taxon>Bacillati</taxon>
        <taxon>Actinomycetota</taxon>
        <taxon>Actinomycetes</taxon>
        <taxon>Micrococcales</taxon>
        <taxon>Dermabacteraceae</taxon>
        <taxon>Brachybacterium</taxon>
    </lineage>
</organism>
<keyword evidence="2" id="KW-1185">Reference proteome</keyword>
<gene>
    <name evidence="1" type="ORF">DS079_09495</name>
</gene>
<sequence length="68" mass="6734">MRISGDSSPAGLADVVAPDPFAIGCGASGLSTVDPCADIVLLICGPAGPRQQPTTWLQAPTAIGVMTP</sequence>
<dbReference type="Proteomes" id="UP000274327">
    <property type="component" value="Unassembled WGS sequence"/>
</dbReference>
<name>A0A426SJP7_9MICO</name>
<comment type="caution">
    <text evidence="1">The sequence shown here is derived from an EMBL/GenBank/DDBJ whole genome shotgun (WGS) entry which is preliminary data.</text>
</comment>
<evidence type="ECO:0000313" key="1">
    <source>
        <dbReference type="EMBL" id="RRR18431.1"/>
    </source>
</evidence>
<reference evidence="1 2" key="1">
    <citation type="submission" date="2018-07" db="EMBL/GenBank/DDBJ databases">
        <title>Brachybacteriurn paraconglorneratum KCTC 9916.</title>
        <authorList>
            <person name="Li Y."/>
        </authorList>
    </citation>
    <scope>NUCLEOTIDE SEQUENCE [LARGE SCALE GENOMIC DNA]</scope>
    <source>
        <strain evidence="1 2">KCTC 9916</strain>
    </source>
</reference>
<protein>
    <submittedName>
        <fullName evidence="1">Uncharacterized protein</fullName>
    </submittedName>
</protein>
<dbReference type="EMBL" id="QOCI01000007">
    <property type="protein sequence ID" value="RRR18431.1"/>
    <property type="molecule type" value="Genomic_DNA"/>
</dbReference>
<accession>A0A426SJP7</accession>
<evidence type="ECO:0000313" key="2">
    <source>
        <dbReference type="Proteomes" id="UP000274327"/>
    </source>
</evidence>
<dbReference type="AlphaFoldDB" id="A0A426SJP7"/>